<sequence length="752" mass="86404">MRPRPIASPDTLRVNNTDPHIVSFQVDTRPPSGLRPNGRTIAEPWQLKHRTFFPSCITPTQPISFYEGEFSRSITSNHPCCWPYHKALLDMSVLPPFRPLALNLPRPPDQAYLRPESMILEAMSRALIHSIFEDIGYNNNVSHTDTLVSNNSREEKCRKAPNFKETNPERCAHTTEQLGKLNTQVDEKPQWSDPDGSKTKRARKMMRLRKFAFQFIIFGFNGFLLFGSWWFKGYHYVFAPFIAVGVLINFIVTMSLLVWLLFRKINPEIKAPPPLDPETLMLIIPCYNENEGELLSSIDSLVEQRGLHGYARACFIICDGRARGPGMTETTGDCLLDTILTEKTYRKHIEKAYIAYDNEPMDVTIQKGIYRGLPYFCIVKMTNKGKRDGIILMSSFAYKFNKRMESPKTIFSNEFFGEMTCFSLEDCDIDNFDQIFGMDADSVFDPWCIWYLLDEMRYPNCYGVCGVVWVDFKDGPWNLWRLMQNAAYTVSQGLPRLHQSIVTSKVTCLPGCCQVLKVWEENDGDDTLRTLFGYCPSPSDGMLKHLRSAYSEDRNHVCNVTHFPHVQTRQAIRAVAWTDVPTSLSVFASQRKRWSMGATVNDMDLMLAKNTQWFEHVRAFGNVHAWFCSIFIVGSLAGLIHSARHVPWYVTVGVLSGVIVQYLYMLALTFWMPKTRKAKWQYVAGLVIYIITGPFLTLYVLFYTTWHLDSFDWGKTRQVISEDTDGYEAGEKKKRTSEDREATAGLRRSAPW</sequence>
<dbReference type="InParanoid" id="E4ZZ37"/>
<dbReference type="GO" id="GO:0031505">
    <property type="term" value="P:fungal-type cell wall organization"/>
    <property type="evidence" value="ECO:0007669"/>
    <property type="project" value="TreeGrafter"/>
</dbReference>
<dbReference type="eggNOG" id="KOG2571">
    <property type="taxonomic scope" value="Eukaryota"/>
</dbReference>
<dbReference type="CAZy" id="GT2">
    <property type="family name" value="Glycosyltransferase Family 2"/>
</dbReference>
<evidence type="ECO:0000256" key="7">
    <source>
        <dbReference type="ARBA" id="ARBA00022989"/>
    </source>
</evidence>
<keyword evidence="13" id="KW-1185">Reference proteome</keyword>
<dbReference type="InterPro" id="IPR004835">
    <property type="entry name" value="Chitin_synth"/>
</dbReference>
<dbReference type="GO" id="GO:0005886">
    <property type="term" value="C:plasma membrane"/>
    <property type="evidence" value="ECO:0007669"/>
    <property type="project" value="UniProtKB-SubCell"/>
</dbReference>
<dbReference type="PANTHER" id="PTHR22914">
    <property type="entry name" value="CHITIN SYNTHASE"/>
    <property type="match status" value="1"/>
</dbReference>
<keyword evidence="6 11" id="KW-0812">Transmembrane</keyword>
<evidence type="ECO:0000256" key="4">
    <source>
        <dbReference type="ARBA" id="ARBA00022676"/>
    </source>
</evidence>
<dbReference type="HOGENOM" id="CLU_013022_2_1_1"/>
<feature type="transmembrane region" description="Helical" evidence="11">
    <location>
        <begin position="211"/>
        <end position="231"/>
    </location>
</feature>
<gene>
    <name evidence="12" type="ORF">LEMA_P107370.1</name>
</gene>
<feature type="transmembrane region" description="Helical" evidence="11">
    <location>
        <begin position="619"/>
        <end position="640"/>
    </location>
</feature>
<accession>E4ZZ37</accession>
<dbReference type="PANTHER" id="PTHR22914:SF13">
    <property type="entry name" value="CHITIN SYNTHASE"/>
    <property type="match status" value="1"/>
</dbReference>
<evidence type="ECO:0000256" key="3">
    <source>
        <dbReference type="ARBA" id="ARBA00022475"/>
    </source>
</evidence>
<keyword evidence="5" id="KW-0808">Transferase</keyword>
<keyword evidence="3" id="KW-1003">Cell membrane</keyword>
<comment type="subcellular location">
    <subcellularLocation>
        <location evidence="1">Cell membrane</location>
        <topology evidence="1">Multi-pass membrane protein</topology>
    </subcellularLocation>
</comment>
<dbReference type="GO" id="GO:0030428">
    <property type="term" value="C:cell septum"/>
    <property type="evidence" value="ECO:0007669"/>
    <property type="project" value="TreeGrafter"/>
</dbReference>
<feature type="transmembrane region" description="Helical" evidence="11">
    <location>
        <begin position="646"/>
        <end position="670"/>
    </location>
</feature>
<keyword evidence="4" id="KW-0328">Glycosyltransferase</keyword>
<evidence type="ECO:0000256" key="11">
    <source>
        <dbReference type="SAM" id="Phobius"/>
    </source>
</evidence>
<dbReference type="STRING" id="985895.E4ZZ37"/>
<evidence type="ECO:0000256" key="1">
    <source>
        <dbReference type="ARBA" id="ARBA00004651"/>
    </source>
</evidence>
<dbReference type="GO" id="GO:0006031">
    <property type="term" value="P:chitin biosynthetic process"/>
    <property type="evidence" value="ECO:0007669"/>
    <property type="project" value="TreeGrafter"/>
</dbReference>
<dbReference type="Proteomes" id="UP000002668">
    <property type="component" value="Genome"/>
</dbReference>
<organism evidence="13">
    <name type="scientific">Leptosphaeria maculans (strain JN3 / isolate v23.1.3 / race Av1-4-5-6-7-8)</name>
    <name type="common">Blackleg fungus</name>
    <name type="synonym">Phoma lingam</name>
    <dbReference type="NCBI Taxonomy" id="985895"/>
    <lineage>
        <taxon>Eukaryota</taxon>
        <taxon>Fungi</taxon>
        <taxon>Dikarya</taxon>
        <taxon>Ascomycota</taxon>
        <taxon>Pezizomycotina</taxon>
        <taxon>Dothideomycetes</taxon>
        <taxon>Pleosporomycetidae</taxon>
        <taxon>Pleosporales</taxon>
        <taxon>Pleosporineae</taxon>
        <taxon>Leptosphaeriaceae</taxon>
        <taxon>Plenodomus</taxon>
        <taxon>Plenodomus lingam/Leptosphaeria maculans species complex</taxon>
    </lineage>
</organism>
<evidence type="ECO:0000256" key="8">
    <source>
        <dbReference type="ARBA" id="ARBA00023136"/>
    </source>
</evidence>
<name>E4ZZ37_LEPMJ</name>
<dbReference type="OrthoDB" id="370884at2759"/>
<dbReference type="OMA" id="WRLMQNA"/>
<dbReference type="AlphaFoldDB" id="E4ZZ37"/>
<dbReference type="GO" id="GO:0004100">
    <property type="term" value="F:chitin synthase activity"/>
    <property type="evidence" value="ECO:0007669"/>
    <property type="project" value="UniProtKB-EC"/>
</dbReference>
<keyword evidence="9" id="KW-0325">Glycoprotein</keyword>
<evidence type="ECO:0000256" key="9">
    <source>
        <dbReference type="ARBA" id="ARBA00023180"/>
    </source>
</evidence>
<evidence type="ECO:0000256" key="5">
    <source>
        <dbReference type="ARBA" id="ARBA00022679"/>
    </source>
</evidence>
<protein>
    <recommendedName>
        <fullName evidence="2">chitin synthase</fullName>
        <ecNumber evidence="2">2.4.1.16</ecNumber>
    </recommendedName>
</protein>
<dbReference type="SUPFAM" id="SSF53448">
    <property type="entry name" value="Nucleotide-diphospho-sugar transferases"/>
    <property type="match status" value="1"/>
</dbReference>
<keyword evidence="8 11" id="KW-0472">Membrane</keyword>
<reference evidence="13" key="1">
    <citation type="journal article" date="2011" name="Nat. Commun.">
        <title>Effector diversification within compartments of the Leptosphaeria maculans genome affected by Repeat-Induced Point mutations.</title>
        <authorList>
            <person name="Rouxel T."/>
            <person name="Grandaubert J."/>
            <person name="Hane J.K."/>
            <person name="Hoede C."/>
            <person name="van de Wouw A.P."/>
            <person name="Couloux A."/>
            <person name="Dominguez V."/>
            <person name="Anthouard V."/>
            <person name="Bally P."/>
            <person name="Bourras S."/>
            <person name="Cozijnsen A.J."/>
            <person name="Ciuffetti L.M."/>
            <person name="Degrave A."/>
            <person name="Dilmaghani A."/>
            <person name="Duret L."/>
            <person name="Fudal I."/>
            <person name="Goodwin S.B."/>
            <person name="Gout L."/>
            <person name="Glaser N."/>
            <person name="Linglin J."/>
            <person name="Kema G.H.J."/>
            <person name="Lapalu N."/>
            <person name="Lawrence C.B."/>
            <person name="May K."/>
            <person name="Meyer M."/>
            <person name="Ollivier B."/>
            <person name="Poulain J."/>
            <person name="Schoch C.L."/>
            <person name="Simon A."/>
            <person name="Spatafora J.W."/>
            <person name="Stachowiak A."/>
            <person name="Turgeon B.G."/>
            <person name="Tyler B.M."/>
            <person name="Vincent D."/>
            <person name="Weissenbach J."/>
            <person name="Amselem J."/>
            <person name="Quesneville H."/>
            <person name="Oliver R.P."/>
            <person name="Wincker P."/>
            <person name="Balesdent M.-H."/>
            <person name="Howlett B.J."/>
        </authorList>
    </citation>
    <scope>NUCLEOTIDE SEQUENCE [LARGE SCALE GENOMIC DNA]</scope>
    <source>
        <strain evidence="13">JN3 / isolate v23.1.3 / race Av1-4-5-6-7-8</strain>
    </source>
</reference>
<evidence type="ECO:0000256" key="10">
    <source>
        <dbReference type="SAM" id="MobiDB-lite"/>
    </source>
</evidence>
<dbReference type="VEuPathDB" id="FungiDB:LEMA_P107370.1"/>
<evidence type="ECO:0000256" key="2">
    <source>
        <dbReference type="ARBA" id="ARBA00012543"/>
    </source>
</evidence>
<proteinExistence type="predicted"/>
<dbReference type="Pfam" id="PF03142">
    <property type="entry name" value="Chitin_synth_2"/>
    <property type="match status" value="1"/>
</dbReference>
<keyword evidence="7 11" id="KW-1133">Transmembrane helix</keyword>
<feature type="region of interest" description="Disordered" evidence="10">
    <location>
        <begin position="724"/>
        <end position="752"/>
    </location>
</feature>
<evidence type="ECO:0000313" key="13">
    <source>
        <dbReference type="Proteomes" id="UP000002668"/>
    </source>
</evidence>
<feature type="transmembrane region" description="Helical" evidence="11">
    <location>
        <begin position="237"/>
        <end position="262"/>
    </location>
</feature>
<dbReference type="EMBL" id="FP929129">
    <property type="protein sequence ID" value="CBX96472.1"/>
    <property type="molecule type" value="Genomic_DNA"/>
</dbReference>
<feature type="transmembrane region" description="Helical" evidence="11">
    <location>
        <begin position="682"/>
        <end position="702"/>
    </location>
</feature>
<evidence type="ECO:0000256" key="6">
    <source>
        <dbReference type="ARBA" id="ARBA00022692"/>
    </source>
</evidence>
<dbReference type="InterPro" id="IPR029044">
    <property type="entry name" value="Nucleotide-diphossugar_trans"/>
</dbReference>
<dbReference type="EC" id="2.4.1.16" evidence="2"/>
<evidence type="ECO:0000313" key="12">
    <source>
        <dbReference type="EMBL" id="CBX96472.1"/>
    </source>
</evidence>